<comment type="caution">
    <text evidence="2">The sequence shown here is derived from an EMBL/GenBank/DDBJ whole genome shotgun (WGS) entry which is preliminary data.</text>
</comment>
<dbReference type="EMBL" id="SMGK01000002">
    <property type="protein sequence ID" value="TCK74300.1"/>
    <property type="molecule type" value="Genomic_DNA"/>
</dbReference>
<dbReference type="PANTHER" id="PTHR18964:SF149">
    <property type="entry name" value="BIFUNCTIONAL UDP-N-ACETYLGLUCOSAMINE 2-EPIMERASE_N-ACETYLMANNOSAMINE KINASE"/>
    <property type="match status" value="1"/>
</dbReference>
<comment type="similarity">
    <text evidence="1">Belongs to the ROK (NagC/XylR) family.</text>
</comment>
<dbReference type="GO" id="GO:0016301">
    <property type="term" value="F:kinase activity"/>
    <property type="evidence" value="ECO:0007669"/>
    <property type="project" value="UniProtKB-KW"/>
</dbReference>
<keyword evidence="2" id="KW-0418">Kinase</keyword>
<keyword evidence="3" id="KW-1185">Reference proteome</keyword>
<dbReference type="AlphaFoldDB" id="A0A4R1LAF7"/>
<dbReference type="RefSeq" id="WP_131995177.1">
    <property type="nucleotide sequence ID" value="NZ_SMGK01000002.1"/>
</dbReference>
<dbReference type="Pfam" id="PF00480">
    <property type="entry name" value="ROK"/>
    <property type="match status" value="1"/>
</dbReference>
<protein>
    <submittedName>
        <fullName evidence="2">Glucokinase</fullName>
    </submittedName>
</protein>
<dbReference type="SUPFAM" id="SSF53067">
    <property type="entry name" value="Actin-like ATPase domain"/>
    <property type="match status" value="1"/>
</dbReference>
<sequence length="319" mass="33607">MKAFAVDLGGTHITVAVVEDRQIVASQTIGQPPAAGLRPLLPLLAATLRDLSNCSTRGITDVAGIALGFCGIVDSRAGRVQSTNGKYPDAAEIDFHSWSRENFDLPLRLENDARMALMGEHYAGAAEGFQDVAMVTLGTGIGSAVMIEGKLLQGKHGQAGSLGGHVPVVLQGRACTCGGEGCAESEASGWALPRLCQSWANFPQSELAGQEINFANLFRCAASGDPIAKAIQQHCMDVWVATGVALVHAYDPELLVFGGGVMRSAEVILPYLQAHIPGRVWTPWGKVQIRSARPGNESALLGAIPMLSTSPSDVRTNVR</sequence>
<reference evidence="2 3" key="1">
    <citation type="submission" date="2019-03" db="EMBL/GenBank/DDBJ databases">
        <title>Genomic Encyclopedia of Type Strains, Phase IV (KMG-IV): sequencing the most valuable type-strain genomes for metagenomic binning, comparative biology and taxonomic classification.</title>
        <authorList>
            <person name="Goeker M."/>
        </authorList>
    </citation>
    <scope>NUCLEOTIDE SEQUENCE [LARGE SCALE GENOMIC DNA]</scope>
    <source>
        <strain evidence="2 3">DSM 103428</strain>
    </source>
</reference>
<dbReference type="InterPro" id="IPR043129">
    <property type="entry name" value="ATPase_NBD"/>
</dbReference>
<evidence type="ECO:0000313" key="3">
    <source>
        <dbReference type="Proteomes" id="UP000295210"/>
    </source>
</evidence>
<name>A0A4R1LAF7_9BACT</name>
<proteinExistence type="inferred from homology"/>
<keyword evidence="2" id="KW-0808">Transferase</keyword>
<dbReference type="OrthoDB" id="9795247at2"/>
<dbReference type="Gene3D" id="3.30.420.40">
    <property type="match status" value="2"/>
</dbReference>
<accession>A0A4R1LAF7</accession>
<evidence type="ECO:0000256" key="1">
    <source>
        <dbReference type="ARBA" id="ARBA00006479"/>
    </source>
</evidence>
<evidence type="ECO:0000313" key="2">
    <source>
        <dbReference type="EMBL" id="TCK74300.1"/>
    </source>
</evidence>
<dbReference type="Proteomes" id="UP000295210">
    <property type="component" value="Unassembled WGS sequence"/>
</dbReference>
<organism evidence="2 3">
    <name type="scientific">Acidipila rosea</name>
    <dbReference type="NCBI Taxonomy" id="768535"/>
    <lineage>
        <taxon>Bacteria</taxon>
        <taxon>Pseudomonadati</taxon>
        <taxon>Acidobacteriota</taxon>
        <taxon>Terriglobia</taxon>
        <taxon>Terriglobales</taxon>
        <taxon>Acidobacteriaceae</taxon>
        <taxon>Acidipila</taxon>
    </lineage>
</organism>
<dbReference type="PANTHER" id="PTHR18964">
    <property type="entry name" value="ROK (REPRESSOR, ORF, KINASE) FAMILY"/>
    <property type="match status" value="1"/>
</dbReference>
<dbReference type="InterPro" id="IPR000600">
    <property type="entry name" value="ROK"/>
</dbReference>
<gene>
    <name evidence="2" type="ORF">C7378_1922</name>
</gene>